<comment type="caution">
    <text evidence="1">The sequence shown here is derived from an EMBL/GenBank/DDBJ whole genome shotgun (WGS) entry which is preliminary data.</text>
</comment>
<organism evidence="1 2">
    <name type="scientific">Operophtera brumata</name>
    <name type="common">Winter moth</name>
    <name type="synonym">Phalaena brumata</name>
    <dbReference type="NCBI Taxonomy" id="104452"/>
    <lineage>
        <taxon>Eukaryota</taxon>
        <taxon>Metazoa</taxon>
        <taxon>Ecdysozoa</taxon>
        <taxon>Arthropoda</taxon>
        <taxon>Hexapoda</taxon>
        <taxon>Insecta</taxon>
        <taxon>Pterygota</taxon>
        <taxon>Neoptera</taxon>
        <taxon>Endopterygota</taxon>
        <taxon>Lepidoptera</taxon>
        <taxon>Glossata</taxon>
        <taxon>Ditrysia</taxon>
        <taxon>Geometroidea</taxon>
        <taxon>Geometridae</taxon>
        <taxon>Larentiinae</taxon>
        <taxon>Operophtera</taxon>
    </lineage>
</organism>
<evidence type="ECO:0000313" key="1">
    <source>
        <dbReference type="EMBL" id="KOB70644.1"/>
    </source>
</evidence>
<keyword evidence="2" id="KW-1185">Reference proteome</keyword>
<name>A0A0L7L5V8_OPEBR</name>
<reference evidence="1 2" key="1">
    <citation type="journal article" date="2015" name="Genome Biol. Evol.">
        <title>The genome of winter moth (Operophtera brumata) provides a genomic perspective on sexual dimorphism and phenology.</title>
        <authorList>
            <person name="Derks M.F."/>
            <person name="Smit S."/>
            <person name="Salis L."/>
            <person name="Schijlen E."/>
            <person name="Bossers A."/>
            <person name="Mateman C."/>
            <person name="Pijl A.S."/>
            <person name="de Ridder D."/>
            <person name="Groenen M.A."/>
            <person name="Visser M.E."/>
            <person name="Megens H.J."/>
        </authorList>
    </citation>
    <scope>NUCLEOTIDE SEQUENCE [LARGE SCALE GENOMIC DNA]</scope>
    <source>
        <strain evidence="1">WM2013NL</strain>
        <tissue evidence="1">Head and thorax</tissue>
    </source>
</reference>
<dbReference type="Proteomes" id="UP000037510">
    <property type="component" value="Unassembled WGS sequence"/>
</dbReference>
<accession>A0A0L7L5V8</accession>
<evidence type="ECO:0000313" key="2">
    <source>
        <dbReference type="Proteomes" id="UP000037510"/>
    </source>
</evidence>
<dbReference type="InterPro" id="IPR011989">
    <property type="entry name" value="ARM-like"/>
</dbReference>
<dbReference type="EMBL" id="JTDY01002829">
    <property type="protein sequence ID" value="KOB70644.1"/>
    <property type="molecule type" value="Genomic_DNA"/>
</dbReference>
<sequence>MRSSDESVGQCIDKTRSSRISSYKNAGVGAPGGAIPKLIALLGHGGVVAEQSAWALGNIAGDGPITRVHVVGVEGIPRATCMNLFITVETGRRRRCVMLRPPVKTFDLKVSEPKSEP</sequence>
<gene>
    <name evidence="1" type="ORF">OBRU01_14801</name>
</gene>
<proteinExistence type="predicted"/>
<protein>
    <submittedName>
        <fullName evidence="1">Importin subunit alpha</fullName>
    </submittedName>
</protein>
<dbReference type="Gene3D" id="1.25.10.10">
    <property type="entry name" value="Leucine-rich Repeat Variant"/>
    <property type="match status" value="1"/>
</dbReference>
<dbReference type="AlphaFoldDB" id="A0A0L7L5V8"/>